<dbReference type="InterPro" id="IPR011009">
    <property type="entry name" value="Kinase-like_dom_sf"/>
</dbReference>
<dbReference type="GO" id="GO:2000659">
    <property type="term" value="P:regulation of interleukin-1-mediated signaling pathway"/>
    <property type="evidence" value="ECO:0007669"/>
    <property type="project" value="Ensembl"/>
</dbReference>
<reference evidence="27" key="1">
    <citation type="submission" date="2025-08" db="UniProtKB">
        <authorList>
            <consortium name="Ensembl"/>
        </authorList>
    </citation>
    <scope>IDENTIFICATION</scope>
</reference>
<dbReference type="InterPro" id="IPR008271">
    <property type="entry name" value="Ser/Thr_kinase_AS"/>
</dbReference>
<evidence type="ECO:0000313" key="27">
    <source>
        <dbReference type="Ensembl" id="ENSSCAP00000019470.1"/>
    </source>
</evidence>
<keyword evidence="9" id="KW-0808">Transferase</keyword>
<dbReference type="Pfam" id="PF00069">
    <property type="entry name" value="Pkinase"/>
    <property type="match status" value="1"/>
</dbReference>
<dbReference type="InterPro" id="IPR000719">
    <property type="entry name" value="Prot_kinase_dom"/>
</dbReference>
<protein>
    <recommendedName>
        <fullName evidence="22">Serine/threonine-protein kinase VRK2</fullName>
        <ecNumber evidence="5">2.7.11.1</ecNumber>
    </recommendedName>
    <alternativeName>
        <fullName evidence="23">Vaccinia-related kinase 2</fullName>
    </alternativeName>
</protein>
<evidence type="ECO:0000256" key="17">
    <source>
        <dbReference type="ARBA" id="ARBA00023136"/>
    </source>
</evidence>
<keyword evidence="15 25" id="KW-1133">Transmembrane helix</keyword>
<dbReference type="GO" id="GO:0019904">
    <property type="term" value="F:protein domain specific binding"/>
    <property type="evidence" value="ECO:0007669"/>
    <property type="project" value="Ensembl"/>
</dbReference>
<evidence type="ECO:0000259" key="26">
    <source>
        <dbReference type="PROSITE" id="PS50011"/>
    </source>
</evidence>
<comment type="subcellular location">
    <subcellularLocation>
        <location evidence="4">Cytoplasm</location>
    </subcellularLocation>
    <subcellularLocation>
        <location evidence="1">Endoplasmic reticulum membrane</location>
        <topology evidence="1">Single-pass type IV membrane protein</topology>
    </subcellularLocation>
    <subcellularLocation>
        <location evidence="3">Mitochondrion membrane</location>
        <topology evidence="3">Single-pass membrane protein</topology>
    </subcellularLocation>
    <subcellularLocation>
        <location evidence="2">Nucleus envelope</location>
    </subcellularLocation>
</comment>
<dbReference type="GO" id="GO:0032991">
    <property type="term" value="C:protein-containing complex"/>
    <property type="evidence" value="ECO:0007669"/>
    <property type="project" value="Ensembl"/>
</dbReference>
<feature type="domain" description="Protein kinase" evidence="26">
    <location>
        <begin position="29"/>
        <end position="317"/>
    </location>
</feature>
<dbReference type="PANTHER" id="PTHR11909">
    <property type="entry name" value="CASEIN KINASE-RELATED"/>
    <property type="match status" value="1"/>
</dbReference>
<evidence type="ECO:0000256" key="16">
    <source>
        <dbReference type="ARBA" id="ARBA00023128"/>
    </source>
</evidence>
<evidence type="ECO:0000256" key="15">
    <source>
        <dbReference type="ARBA" id="ARBA00022989"/>
    </source>
</evidence>
<dbReference type="GO" id="GO:0005789">
    <property type="term" value="C:endoplasmic reticulum membrane"/>
    <property type="evidence" value="ECO:0007669"/>
    <property type="project" value="UniProtKB-SubCell"/>
</dbReference>
<dbReference type="EC" id="2.7.11.1" evidence="5"/>
<proteinExistence type="inferred from homology"/>
<reference evidence="27" key="2">
    <citation type="submission" date="2025-09" db="UniProtKB">
        <authorList>
            <consortium name="Ensembl"/>
        </authorList>
    </citation>
    <scope>IDENTIFICATION</scope>
</reference>
<feature type="transmembrane region" description="Helical" evidence="25">
    <location>
        <begin position="537"/>
        <end position="556"/>
    </location>
</feature>
<accession>A0A8C9NGK6</accession>
<dbReference type="GO" id="GO:0019901">
    <property type="term" value="F:protein kinase binding"/>
    <property type="evidence" value="ECO:0007669"/>
    <property type="project" value="Ensembl"/>
</dbReference>
<evidence type="ECO:0000256" key="25">
    <source>
        <dbReference type="SAM" id="Phobius"/>
    </source>
</evidence>
<evidence type="ECO:0000256" key="20">
    <source>
        <dbReference type="ARBA" id="ARBA00048977"/>
    </source>
</evidence>
<evidence type="ECO:0000256" key="10">
    <source>
        <dbReference type="ARBA" id="ARBA00022692"/>
    </source>
</evidence>
<evidence type="ECO:0000256" key="11">
    <source>
        <dbReference type="ARBA" id="ARBA00022741"/>
    </source>
</evidence>
<evidence type="ECO:0000256" key="19">
    <source>
        <dbReference type="ARBA" id="ARBA00048659"/>
    </source>
</evidence>
<dbReference type="PROSITE" id="PS50011">
    <property type="entry name" value="PROTEIN_KINASE_DOM"/>
    <property type="match status" value="1"/>
</dbReference>
<feature type="region of interest" description="Disordered" evidence="24">
    <location>
        <begin position="349"/>
        <end position="456"/>
    </location>
</feature>
<organism evidence="27 28">
    <name type="scientific">Serinus canaria</name>
    <name type="common">Island canary</name>
    <name type="synonym">Fringilla canaria</name>
    <dbReference type="NCBI Taxonomy" id="9135"/>
    <lineage>
        <taxon>Eukaryota</taxon>
        <taxon>Metazoa</taxon>
        <taxon>Chordata</taxon>
        <taxon>Craniata</taxon>
        <taxon>Vertebrata</taxon>
        <taxon>Euteleostomi</taxon>
        <taxon>Archelosauria</taxon>
        <taxon>Archosauria</taxon>
        <taxon>Dinosauria</taxon>
        <taxon>Saurischia</taxon>
        <taxon>Theropoda</taxon>
        <taxon>Coelurosauria</taxon>
        <taxon>Aves</taxon>
        <taxon>Neognathae</taxon>
        <taxon>Neoaves</taxon>
        <taxon>Telluraves</taxon>
        <taxon>Australaves</taxon>
        <taxon>Passeriformes</taxon>
        <taxon>Passeroidea</taxon>
        <taxon>Fringillidae</taxon>
        <taxon>Carduelinae</taxon>
        <taxon>Serinus</taxon>
    </lineage>
</organism>
<name>A0A8C9NGK6_SERCA</name>
<dbReference type="GO" id="GO:0005635">
    <property type="term" value="C:nuclear envelope"/>
    <property type="evidence" value="ECO:0007669"/>
    <property type="project" value="UniProtKB-SubCell"/>
</dbReference>
<comment type="catalytic activity">
    <reaction evidence="19">
        <text>L-threonyl-[protein] + ATP = O-phospho-L-threonyl-[protein] + ADP + H(+)</text>
        <dbReference type="Rhea" id="RHEA:46608"/>
        <dbReference type="Rhea" id="RHEA-COMP:11060"/>
        <dbReference type="Rhea" id="RHEA-COMP:11605"/>
        <dbReference type="ChEBI" id="CHEBI:15378"/>
        <dbReference type="ChEBI" id="CHEBI:30013"/>
        <dbReference type="ChEBI" id="CHEBI:30616"/>
        <dbReference type="ChEBI" id="CHEBI:61977"/>
        <dbReference type="ChEBI" id="CHEBI:456216"/>
        <dbReference type="EC" id="2.7.11.1"/>
    </reaction>
    <physiologicalReaction direction="left-to-right" evidence="19">
        <dbReference type="Rhea" id="RHEA:46609"/>
    </physiologicalReaction>
</comment>
<evidence type="ECO:0000256" key="7">
    <source>
        <dbReference type="ARBA" id="ARBA00022527"/>
    </source>
</evidence>
<comment type="catalytic activity">
    <reaction evidence="20">
        <text>L-seryl-[protein] + ATP = O-phospho-L-seryl-[protein] + ADP + H(+)</text>
        <dbReference type="Rhea" id="RHEA:17989"/>
        <dbReference type="Rhea" id="RHEA-COMP:9863"/>
        <dbReference type="Rhea" id="RHEA-COMP:11604"/>
        <dbReference type="ChEBI" id="CHEBI:15378"/>
        <dbReference type="ChEBI" id="CHEBI:29999"/>
        <dbReference type="ChEBI" id="CHEBI:30616"/>
        <dbReference type="ChEBI" id="CHEBI:83421"/>
        <dbReference type="ChEBI" id="CHEBI:456216"/>
        <dbReference type="EC" id="2.7.11.1"/>
    </reaction>
    <physiologicalReaction direction="left-to-right" evidence="20">
        <dbReference type="Rhea" id="RHEA:17990"/>
    </physiologicalReaction>
</comment>
<evidence type="ECO:0000256" key="9">
    <source>
        <dbReference type="ARBA" id="ARBA00022679"/>
    </source>
</evidence>
<dbReference type="PROSITE" id="PS00108">
    <property type="entry name" value="PROTEIN_KINASE_ST"/>
    <property type="match status" value="1"/>
</dbReference>
<keyword evidence="7" id="KW-0723">Serine/threonine-protein kinase</keyword>
<evidence type="ECO:0000256" key="2">
    <source>
        <dbReference type="ARBA" id="ARBA00004259"/>
    </source>
</evidence>
<keyword evidence="10 25" id="KW-0812">Transmembrane</keyword>
<evidence type="ECO:0000256" key="4">
    <source>
        <dbReference type="ARBA" id="ARBA00004496"/>
    </source>
</evidence>
<keyword evidence="14" id="KW-0067">ATP-binding</keyword>
<keyword evidence="16" id="KW-0496">Mitochondrion</keyword>
<keyword evidence="18" id="KW-0539">Nucleus</keyword>
<keyword evidence="11" id="KW-0547">Nucleotide-binding</keyword>
<dbReference type="InterPro" id="IPR050235">
    <property type="entry name" value="CK1_Ser-Thr_kinase"/>
</dbReference>
<keyword evidence="12" id="KW-0418">Kinase</keyword>
<dbReference type="Ensembl" id="ENSSCAT00000021743.1">
    <property type="protein sequence ID" value="ENSSCAP00000019470.1"/>
    <property type="gene ID" value="ENSSCAG00000014061.1"/>
</dbReference>
<evidence type="ECO:0000256" key="3">
    <source>
        <dbReference type="ARBA" id="ARBA00004304"/>
    </source>
</evidence>
<gene>
    <name evidence="27" type="primary">VRK2</name>
</gene>
<evidence type="ECO:0000313" key="28">
    <source>
        <dbReference type="Proteomes" id="UP000694409"/>
    </source>
</evidence>
<evidence type="ECO:0000256" key="18">
    <source>
        <dbReference type="ARBA" id="ARBA00023242"/>
    </source>
</evidence>
<evidence type="ECO:0000256" key="6">
    <source>
        <dbReference type="ARBA" id="ARBA00022490"/>
    </source>
</evidence>
<dbReference type="CTD" id="7444"/>
<dbReference type="GO" id="GO:0031966">
    <property type="term" value="C:mitochondrial membrane"/>
    <property type="evidence" value="ECO:0007669"/>
    <property type="project" value="UniProtKB-SubCell"/>
</dbReference>
<evidence type="ECO:0000256" key="8">
    <source>
        <dbReference type="ARBA" id="ARBA00022553"/>
    </source>
</evidence>
<dbReference type="OrthoDB" id="2687620at2759"/>
<dbReference type="FunFam" id="1.10.510.10:FF:000532">
    <property type="entry name" value="VRK serine/threonine kinase 2"/>
    <property type="match status" value="1"/>
</dbReference>
<dbReference type="GO" id="GO:0043408">
    <property type="term" value="P:regulation of MAPK cascade"/>
    <property type="evidence" value="ECO:0007669"/>
    <property type="project" value="Ensembl"/>
</dbReference>
<dbReference type="SUPFAM" id="SSF56112">
    <property type="entry name" value="Protein kinase-like (PK-like)"/>
    <property type="match status" value="1"/>
</dbReference>
<keyword evidence="6" id="KW-0963">Cytoplasm</keyword>
<keyword evidence="17 25" id="KW-0472">Membrane</keyword>
<comment type="similarity">
    <text evidence="21">Belongs to the protein kinase superfamily. CK1 Ser/Thr protein kinase family. VRK subfamily.</text>
</comment>
<dbReference type="Proteomes" id="UP000694409">
    <property type="component" value="Unassembled WGS sequence"/>
</dbReference>
<evidence type="ECO:0000256" key="24">
    <source>
        <dbReference type="SAM" id="MobiDB-lite"/>
    </source>
</evidence>
<dbReference type="GO" id="GO:0005524">
    <property type="term" value="F:ATP binding"/>
    <property type="evidence" value="ECO:0007669"/>
    <property type="project" value="UniProtKB-KW"/>
</dbReference>
<keyword evidence="28" id="KW-1185">Reference proteome</keyword>
<dbReference type="GeneID" id="103819241"/>
<keyword evidence="13" id="KW-0256">Endoplasmic reticulum</keyword>
<dbReference type="CDD" id="cd14123">
    <property type="entry name" value="STKc_VRK2"/>
    <property type="match status" value="1"/>
</dbReference>
<evidence type="ECO:0000256" key="1">
    <source>
        <dbReference type="ARBA" id="ARBA00004163"/>
    </source>
</evidence>
<evidence type="ECO:0000256" key="5">
    <source>
        <dbReference type="ARBA" id="ARBA00012513"/>
    </source>
</evidence>
<dbReference type="GeneTree" id="ENSGT00940000158042"/>
<evidence type="ECO:0000256" key="13">
    <source>
        <dbReference type="ARBA" id="ARBA00022824"/>
    </source>
</evidence>
<evidence type="ECO:0000256" key="23">
    <source>
        <dbReference type="ARBA" id="ARBA00081231"/>
    </source>
</evidence>
<dbReference type="SMART" id="SM00220">
    <property type="entry name" value="S_TKc"/>
    <property type="match status" value="1"/>
</dbReference>
<keyword evidence="8" id="KW-0597">Phosphoprotein</keyword>
<dbReference type="GO" id="GO:0034599">
    <property type="term" value="P:cellular response to oxidative stress"/>
    <property type="evidence" value="ECO:0007669"/>
    <property type="project" value="Ensembl"/>
</dbReference>
<evidence type="ECO:0000256" key="21">
    <source>
        <dbReference type="ARBA" id="ARBA00061699"/>
    </source>
</evidence>
<evidence type="ECO:0000256" key="22">
    <source>
        <dbReference type="ARBA" id="ARBA00073146"/>
    </source>
</evidence>
<evidence type="ECO:0000256" key="14">
    <source>
        <dbReference type="ARBA" id="ARBA00022840"/>
    </source>
</evidence>
<dbReference type="AlphaFoldDB" id="A0A8C9NGK6"/>
<feature type="compositionally biased region" description="Polar residues" evidence="24">
    <location>
        <begin position="443"/>
        <end position="456"/>
    </location>
</feature>
<sequence>MPPKGPGKGKLPVPLPKDMILKDTEGKTWRLGNQIGQGGFGLIYLASPQTQVPVEDDAVHVIKVEYLENGPLFSELKFYQRAAKQEHIRKWMNLKKIRCLGIPVFWGSGLAEYKGKSYRFMVMERLGQDLQRIFEDCGSRFKKEIVLQLGARMLDTLEYIHENEYVHGDIKAANLLLGYSNPHEVYLADYGLCYRYCPNGNHKQYQENPRKGHNGTIEFTSIDAHKGVAPSRRGDLEILGYCMLHWLCGKLPWEQNLKDPVAVQSAKTKLMDELPDSVLRWDSPGSRCSEIAKFLASVSGLAYAEKPKYQVLKKILLDGLESSGTRYDGPLEFSTAAAACARNHLAAKVSRVRLPKPPANPAQQKGKKPQGEEPAHQNKVCVGVTGTQLLEEGKPSTRNRRRPQAELQQQTELLSIPQWAPLPRPSLNPVQQKEDMGHKDHSSCLSRPQTRGTRQQFHVEEKPFNFYTTCQEPEHPKKEDTARELPPFDPYRILSESRKKHNHLVTPVPAAASHAGADTTHPSLSAVLRLAFADQTYPYTAAVLVLLLLIVLSLYLL</sequence>
<dbReference type="GO" id="GO:0004674">
    <property type="term" value="F:protein serine/threonine kinase activity"/>
    <property type="evidence" value="ECO:0007669"/>
    <property type="project" value="UniProtKB-KW"/>
</dbReference>
<dbReference type="RefSeq" id="XP_018773626.1">
    <property type="nucleotide sequence ID" value="XM_018918081.3"/>
</dbReference>
<dbReference type="Gene3D" id="1.10.510.10">
    <property type="entry name" value="Transferase(Phosphotransferase) domain 1"/>
    <property type="match status" value="1"/>
</dbReference>
<feature type="compositionally biased region" description="Basic and acidic residues" evidence="24">
    <location>
        <begin position="432"/>
        <end position="442"/>
    </location>
</feature>
<evidence type="ECO:0000256" key="12">
    <source>
        <dbReference type="ARBA" id="ARBA00022777"/>
    </source>
</evidence>